<feature type="compositionally biased region" description="Polar residues" evidence="1">
    <location>
        <begin position="451"/>
        <end position="460"/>
    </location>
</feature>
<dbReference type="PANTHER" id="PTHR46788:SF1">
    <property type="entry name" value="EF-HAND CALCIUM-BINDING DOMAIN-CONTAINING PROTEIN 5"/>
    <property type="match status" value="1"/>
</dbReference>
<accession>A0A1Y2I1I7</accession>
<reference evidence="2 3" key="1">
    <citation type="submission" date="2016-07" db="EMBL/GenBank/DDBJ databases">
        <title>Pervasive Adenine N6-methylation of Active Genes in Fungi.</title>
        <authorList>
            <consortium name="DOE Joint Genome Institute"/>
            <person name="Mondo S.J."/>
            <person name="Dannebaum R.O."/>
            <person name="Kuo R.C."/>
            <person name="Labutti K."/>
            <person name="Haridas S."/>
            <person name="Kuo A."/>
            <person name="Salamov A."/>
            <person name="Ahrendt S.R."/>
            <person name="Lipzen A."/>
            <person name="Sullivan W."/>
            <person name="Andreopoulos W.B."/>
            <person name="Clum A."/>
            <person name="Lindquist E."/>
            <person name="Daum C."/>
            <person name="Ramamoorthy G.K."/>
            <person name="Gryganskyi A."/>
            <person name="Culley D."/>
            <person name="Magnuson J.K."/>
            <person name="James T.Y."/>
            <person name="O'Malley M.A."/>
            <person name="Stajich J.E."/>
            <person name="Spatafora J.W."/>
            <person name="Visel A."/>
            <person name="Grigoriev I.V."/>
        </authorList>
    </citation>
    <scope>NUCLEOTIDE SEQUENCE [LARGE SCALE GENOMIC DNA]</scope>
    <source>
        <strain evidence="2 3">PL171</strain>
    </source>
</reference>
<evidence type="ECO:0000256" key="1">
    <source>
        <dbReference type="SAM" id="MobiDB-lite"/>
    </source>
</evidence>
<dbReference type="EMBL" id="MCFL01000004">
    <property type="protein sequence ID" value="ORZ39843.1"/>
    <property type="molecule type" value="Genomic_DNA"/>
</dbReference>
<comment type="caution">
    <text evidence="2">The sequence shown here is derived from an EMBL/GenBank/DDBJ whole genome shotgun (WGS) entry which is preliminary data.</text>
</comment>
<protein>
    <recommendedName>
        <fullName evidence="4">EF-hand domain-containing protein</fullName>
    </recommendedName>
</protein>
<keyword evidence="3" id="KW-1185">Reference proteome</keyword>
<dbReference type="PANTHER" id="PTHR46788">
    <property type="entry name" value="EF-HAND CALCIUM-BINDING DOMAIN-CONTAINING PROTEIN 5"/>
    <property type="match status" value="1"/>
</dbReference>
<dbReference type="Gene3D" id="1.20.920.60">
    <property type="match status" value="1"/>
</dbReference>
<dbReference type="STRING" id="765915.A0A1Y2I1I7"/>
<dbReference type="CDD" id="cd22968">
    <property type="entry name" value="DD_EFCAB5"/>
    <property type="match status" value="1"/>
</dbReference>
<dbReference type="Proteomes" id="UP000193411">
    <property type="component" value="Unassembled WGS sequence"/>
</dbReference>
<dbReference type="OrthoDB" id="199400at2759"/>
<evidence type="ECO:0008006" key="4">
    <source>
        <dbReference type="Google" id="ProtNLM"/>
    </source>
</evidence>
<feature type="region of interest" description="Disordered" evidence="1">
    <location>
        <begin position="22"/>
        <end position="70"/>
    </location>
</feature>
<feature type="region of interest" description="Disordered" evidence="1">
    <location>
        <begin position="824"/>
        <end position="851"/>
    </location>
</feature>
<organism evidence="2 3">
    <name type="scientific">Catenaria anguillulae PL171</name>
    <dbReference type="NCBI Taxonomy" id="765915"/>
    <lineage>
        <taxon>Eukaryota</taxon>
        <taxon>Fungi</taxon>
        <taxon>Fungi incertae sedis</taxon>
        <taxon>Blastocladiomycota</taxon>
        <taxon>Blastocladiomycetes</taxon>
        <taxon>Blastocladiales</taxon>
        <taxon>Catenariaceae</taxon>
        <taxon>Catenaria</taxon>
    </lineage>
</organism>
<gene>
    <name evidence="2" type="ORF">BCR44DRAFT_54826</name>
</gene>
<feature type="compositionally biased region" description="Acidic residues" evidence="1">
    <location>
        <begin position="1241"/>
        <end position="1257"/>
    </location>
</feature>
<evidence type="ECO:0000313" key="2">
    <source>
        <dbReference type="EMBL" id="ORZ39843.1"/>
    </source>
</evidence>
<evidence type="ECO:0000313" key="3">
    <source>
        <dbReference type="Proteomes" id="UP000193411"/>
    </source>
</evidence>
<dbReference type="AlphaFoldDB" id="A0A1Y2I1I7"/>
<feature type="region of interest" description="Disordered" evidence="1">
    <location>
        <begin position="523"/>
        <end position="558"/>
    </location>
</feature>
<sequence>MISATLPHSASSSAAHLASLHDFDDHHSPTPTSKTGNGYKHHPVQVEGSLSVSAPGSRRSSLGVPTPQPVPVGRALSQASFAGFSGSAHSFASSLSNNALFSSTSGLATGQKHTRGAIVDVLTADFLKFSPETDAGAAVERRAYLVDGTLPVVVLALERLLHEMERRKIQVGPDGQVQSLSESQVKQPPSMACTSQTIQRDHLPAPFEPLLWLAQYLYRHNPKHSAGPLAAGPTSMASLTYKQNLRNISNALNNRLDELQKARIAQLRAERAARDKESQRRKLIKQLIRDEKTKTTRELTAAVFRRLGKINRGREAINLRYLLSIIQNIRQSPNVVVNSSLSASIDSLDKELVDACISQEAQSAKVTEKESRKLLDQVSAILATWTPQDFSAFLQELTQWMDGEQERVEEQDVSDLIGMLRRGRDGQGGATQGGVGMSVDDFIGAIRKSKQAGSKSSTGDGASEGGKGSEDAELDQLEQELKQMDLGSVSDDVIGKALRKATKVATVTTVGDLMAMLREPPPMFANDPLLNSKGRTPDDSFRSNGSGAGDASGGSASASDAASSAAAAATQQDDAEDIALLRKHKLKMLFDTLDQDKLGVLVTRELNSLISATATFFADDPIRPRNDLNLITLSLKFAIPVLQLMSHTVQREYFVDYACRKLMSLNDADFTLLVKTLGEQAKQRRVVSAEVVEGALADQSLSESKLRRQLDDASRVVYFDYQTLCSQLMQPIVEILQARHEAMAKHLRVDIAMFDQLFTVLASSNADRRGDTLRGEVFNTLIQKAGDVQCIAIESMDGSVDELNEASRQKAEADMHHESLIVGGSGSGAADENHTSSPTGGAGAEVSTTTSTKQMPATATAPIEFRVGHVLAVPAKTLMGEVLGCVHFACIQPMALSKSLATTREIDMFTPDDVELAHRLADALARAVATLERISKTVTIAESSASFLREQAGASTKFYVVEGNDIYFANDRPDISLSQEQLERMSQHPCRYMRPLKHQLVRVDRDSDTDFIFSAAENRSTSIRGQATAVPVLDNDVVVAVMVVTSLAHSTTGAVGLQDEDMEEVAKVAEVLGTALSNVRKQKPRQVELEAEELDDDGELIFAKFMLDSLRDSISKLDNAAIAELKSYKKPPPTIHKVLKCLCFLFGKTPKQVKQWSDTLKFINMDLLKQMVAYDPTGIQKKGKFVRIRRVLKTIPHGDVKKRGSVPAQTVYAWLIVSLDLRDKAVMARRRAALAGGSQAEVEETDNEMDEDTDVDD</sequence>
<feature type="region of interest" description="Disordered" evidence="1">
    <location>
        <begin position="448"/>
        <end position="472"/>
    </location>
</feature>
<name>A0A1Y2I1I7_9FUNG</name>
<proteinExistence type="predicted"/>
<feature type="compositionally biased region" description="Polar residues" evidence="1">
    <location>
        <begin position="48"/>
        <end position="60"/>
    </location>
</feature>
<feature type="region of interest" description="Disordered" evidence="1">
    <location>
        <begin position="1235"/>
        <end position="1257"/>
    </location>
</feature>